<protein>
    <submittedName>
        <fullName evidence="2">Uncharacterized protein</fullName>
    </submittedName>
</protein>
<evidence type="ECO:0000313" key="2">
    <source>
        <dbReference type="EMBL" id="TWW72631.1"/>
    </source>
</evidence>
<evidence type="ECO:0000256" key="1">
    <source>
        <dbReference type="SAM" id="MobiDB-lite"/>
    </source>
</evidence>
<accession>A0A5C6P1K3</accession>
<feature type="compositionally biased region" description="Basic and acidic residues" evidence="1">
    <location>
        <begin position="10"/>
        <end position="21"/>
    </location>
</feature>
<name>A0A5C6P1K3_9TELE</name>
<sequence length="56" mass="6017">MQTGQAGPESTDRVPTDDARMWDSPGRRFFTGERKTVVLRLLPLLPLGAAGCSGSL</sequence>
<dbReference type="EMBL" id="RHFK02000007">
    <property type="protein sequence ID" value="TWW72631.1"/>
    <property type="molecule type" value="Genomic_DNA"/>
</dbReference>
<organism evidence="2 3">
    <name type="scientific">Takifugu flavidus</name>
    <name type="common">sansaifugu</name>
    <dbReference type="NCBI Taxonomy" id="433684"/>
    <lineage>
        <taxon>Eukaryota</taxon>
        <taxon>Metazoa</taxon>
        <taxon>Chordata</taxon>
        <taxon>Craniata</taxon>
        <taxon>Vertebrata</taxon>
        <taxon>Euteleostomi</taxon>
        <taxon>Actinopterygii</taxon>
        <taxon>Neopterygii</taxon>
        <taxon>Teleostei</taxon>
        <taxon>Neoteleostei</taxon>
        <taxon>Acanthomorphata</taxon>
        <taxon>Eupercaria</taxon>
        <taxon>Tetraodontiformes</taxon>
        <taxon>Tetradontoidea</taxon>
        <taxon>Tetraodontidae</taxon>
        <taxon>Takifugu</taxon>
    </lineage>
</organism>
<keyword evidence="3" id="KW-1185">Reference proteome</keyword>
<reference evidence="2 3" key="1">
    <citation type="submission" date="2019-04" db="EMBL/GenBank/DDBJ databases">
        <title>Chromosome genome assembly for Takifugu flavidus.</title>
        <authorList>
            <person name="Xiao S."/>
        </authorList>
    </citation>
    <scope>NUCLEOTIDE SEQUENCE [LARGE SCALE GENOMIC DNA]</scope>
    <source>
        <strain evidence="2">HTHZ2018</strain>
        <tissue evidence="2">Muscle</tissue>
    </source>
</reference>
<comment type="caution">
    <text evidence="2">The sequence shown here is derived from an EMBL/GenBank/DDBJ whole genome shotgun (WGS) entry which is preliminary data.</text>
</comment>
<gene>
    <name evidence="2" type="ORF">D4764_15G0000250</name>
</gene>
<feature type="region of interest" description="Disordered" evidence="1">
    <location>
        <begin position="1"/>
        <end position="25"/>
    </location>
</feature>
<dbReference type="AlphaFoldDB" id="A0A5C6P1K3"/>
<proteinExistence type="predicted"/>
<dbReference type="Proteomes" id="UP000324091">
    <property type="component" value="Chromosome 15"/>
</dbReference>
<evidence type="ECO:0000313" key="3">
    <source>
        <dbReference type="Proteomes" id="UP000324091"/>
    </source>
</evidence>